<evidence type="ECO:0000313" key="2">
    <source>
        <dbReference type="Proteomes" id="UP000029228"/>
    </source>
</evidence>
<proteinExistence type="predicted"/>
<accession>A0A090RQK1</accession>
<organism evidence="1 2">
    <name type="scientific">Vibrio maritimus</name>
    <dbReference type="NCBI Taxonomy" id="990268"/>
    <lineage>
        <taxon>Bacteria</taxon>
        <taxon>Pseudomonadati</taxon>
        <taxon>Pseudomonadota</taxon>
        <taxon>Gammaproteobacteria</taxon>
        <taxon>Vibrionales</taxon>
        <taxon>Vibrionaceae</taxon>
        <taxon>Vibrio</taxon>
    </lineage>
</organism>
<gene>
    <name evidence="1" type="ORF">JCM19235_5387</name>
</gene>
<evidence type="ECO:0000313" key="1">
    <source>
        <dbReference type="EMBL" id="GAL16838.1"/>
    </source>
</evidence>
<dbReference type="EMBL" id="BBMR01000001">
    <property type="protein sequence ID" value="GAL16838.1"/>
    <property type="molecule type" value="Genomic_DNA"/>
</dbReference>
<dbReference type="Proteomes" id="UP000029228">
    <property type="component" value="Unassembled WGS sequence"/>
</dbReference>
<reference evidence="1 2" key="1">
    <citation type="submission" date="2014-09" db="EMBL/GenBank/DDBJ databases">
        <title>Vibrio maritimus JCM 19235. (C45) whole genome shotgun sequence.</title>
        <authorList>
            <person name="Sawabe T."/>
            <person name="Meirelles P."/>
            <person name="Nakanishi M."/>
            <person name="Sayaka M."/>
            <person name="Hattori M."/>
            <person name="Ohkuma M."/>
        </authorList>
    </citation>
    <scope>NUCLEOTIDE SEQUENCE [LARGE SCALE GENOMIC DNA]</scope>
    <source>
        <strain evidence="2">JCM19235</strain>
    </source>
</reference>
<name>A0A090RQK1_9VIBR</name>
<dbReference type="AlphaFoldDB" id="A0A090RQK1"/>
<keyword evidence="2" id="KW-1185">Reference proteome</keyword>
<sequence length="37" mass="4159">MSLGTVLHTTANLHNGYHYETGGNHENPSLEKRNVCY</sequence>
<comment type="caution">
    <text evidence="1">The sequence shown here is derived from an EMBL/GenBank/DDBJ whole genome shotgun (WGS) entry which is preliminary data.</text>
</comment>
<protein>
    <submittedName>
        <fullName evidence="1">Uncharacterized protein</fullName>
    </submittedName>
</protein>